<dbReference type="InterPro" id="IPR001087">
    <property type="entry name" value="GDSL"/>
</dbReference>
<dbReference type="EMBL" id="JAVDVX010000009">
    <property type="protein sequence ID" value="MDR7091975.1"/>
    <property type="molecule type" value="Genomic_DNA"/>
</dbReference>
<comment type="caution">
    <text evidence="1">The sequence shown here is derived from an EMBL/GenBank/DDBJ whole genome shotgun (WGS) entry which is preliminary data.</text>
</comment>
<accession>A0ABU1V3L8</accession>
<keyword evidence="2" id="KW-1185">Reference proteome</keyword>
<dbReference type="Gene3D" id="2.60.120.430">
    <property type="entry name" value="Galactose-binding lectin"/>
    <property type="match status" value="1"/>
</dbReference>
<dbReference type="Gene3D" id="3.40.50.1110">
    <property type="entry name" value="SGNH hydrolase"/>
    <property type="match status" value="1"/>
</dbReference>
<gene>
    <name evidence="1" type="ORF">J2X05_004013</name>
</gene>
<proteinExistence type="predicted"/>
<evidence type="ECO:0000313" key="1">
    <source>
        <dbReference type="EMBL" id="MDR7091975.1"/>
    </source>
</evidence>
<dbReference type="PANTHER" id="PTHR30383">
    <property type="entry name" value="THIOESTERASE 1/PROTEASE 1/LYSOPHOSPHOLIPASE L1"/>
    <property type="match status" value="1"/>
</dbReference>
<organism evidence="1 2">
    <name type="scientific">Cellvibrio fibrivorans</name>
    <dbReference type="NCBI Taxonomy" id="126350"/>
    <lineage>
        <taxon>Bacteria</taxon>
        <taxon>Pseudomonadati</taxon>
        <taxon>Pseudomonadota</taxon>
        <taxon>Gammaproteobacteria</taxon>
        <taxon>Cellvibrionales</taxon>
        <taxon>Cellvibrionaceae</taxon>
        <taxon>Cellvibrio</taxon>
    </lineage>
</organism>
<dbReference type="PANTHER" id="PTHR30383:SF2">
    <property type="entry name" value="CELLULOSE-BINDING PROTEIN"/>
    <property type="match status" value="1"/>
</dbReference>
<name>A0ABU1V3L8_9GAMM</name>
<sequence>MLLLNDGYYYEFVGGTDQLAPGGDLPLWHSGYSGEGLSALDKPEFTPEKIRENNPDAVLLMLGINSIGSKKEYPDAQGQYWSVNGNHFNTFFITYKTFIEKMLANSDNAVIFIAKIPPIGDTRFYQKIWDDNGVPNPTGWNTVGDSSVNPKEVVSAFNTELQALYDAYFVNNPRVKLVDMNTGFTVGDKWEDDVNIIGVPQNWWNGDGLHPTHYGYRHIAERWNTVIRATFPSPWKLLYSVDCGTKEGTNSFSGEGAIIGSEQSVVWDKPYGPDANTGKHWGHIGDADYNGLSPKPANPALYFAWEGEKTVYDSVATSTAGNNLTYRFEVAAGGTYRVFLGFHDTWGENANPKGTTREAKIFIDDVLKGTKVYQLNDFGRSIYEVINTSGTLDIKIEGIKGDALLDSIVIQRLK</sequence>
<dbReference type="InterPro" id="IPR036514">
    <property type="entry name" value="SGNH_hydro_sf"/>
</dbReference>
<dbReference type="Proteomes" id="UP001253595">
    <property type="component" value="Unassembled WGS sequence"/>
</dbReference>
<dbReference type="InterPro" id="IPR051532">
    <property type="entry name" value="Ester_Hydrolysis_Enzymes"/>
</dbReference>
<evidence type="ECO:0000313" key="2">
    <source>
        <dbReference type="Proteomes" id="UP001253595"/>
    </source>
</evidence>
<protein>
    <submittedName>
        <fullName evidence="1">Lysophospholipase L1-like esterase</fullName>
    </submittedName>
</protein>
<dbReference type="SUPFAM" id="SSF52266">
    <property type="entry name" value="SGNH hydrolase"/>
    <property type="match status" value="1"/>
</dbReference>
<dbReference type="Pfam" id="PF00657">
    <property type="entry name" value="Lipase_GDSL"/>
    <property type="match status" value="1"/>
</dbReference>
<reference evidence="1 2" key="1">
    <citation type="submission" date="2023-07" db="EMBL/GenBank/DDBJ databases">
        <title>Sorghum-associated microbial communities from plants grown in Nebraska, USA.</title>
        <authorList>
            <person name="Schachtman D."/>
        </authorList>
    </citation>
    <scope>NUCLEOTIDE SEQUENCE [LARGE SCALE GENOMIC DNA]</scope>
    <source>
        <strain evidence="1 2">BE190</strain>
    </source>
</reference>